<dbReference type="PROSITE" id="PS51186">
    <property type="entry name" value="GNAT"/>
    <property type="match status" value="1"/>
</dbReference>
<dbReference type="AlphaFoldDB" id="A0A0S3PTY3"/>
<protein>
    <submittedName>
        <fullName evidence="3">Spermine/spermidine acetyltransferase</fullName>
        <ecNumber evidence="3">2.3.1.57</ecNumber>
    </submittedName>
</protein>
<organism evidence="3 4">
    <name type="scientific">Variibacter gotjawalensis</name>
    <dbReference type="NCBI Taxonomy" id="1333996"/>
    <lineage>
        <taxon>Bacteria</taxon>
        <taxon>Pseudomonadati</taxon>
        <taxon>Pseudomonadota</taxon>
        <taxon>Alphaproteobacteria</taxon>
        <taxon>Hyphomicrobiales</taxon>
        <taxon>Nitrobacteraceae</taxon>
        <taxon>Variibacter</taxon>
    </lineage>
</organism>
<dbReference type="InterPro" id="IPR016181">
    <property type="entry name" value="Acyl_CoA_acyltransferase"/>
</dbReference>
<dbReference type="InterPro" id="IPR000182">
    <property type="entry name" value="GNAT_dom"/>
</dbReference>
<dbReference type="EC" id="2.3.1.57" evidence="3"/>
<dbReference type="CDD" id="cd04301">
    <property type="entry name" value="NAT_SF"/>
    <property type="match status" value="1"/>
</dbReference>
<name>A0A0S3PTY3_9BRAD</name>
<dbReference type="EMBL" id="AP014946">
    <property type="protein sequence ID" value="BAT59332.1"/>
    <property type="molecule type" value="Genomic_DNA"/>
</dbReference>
<feature type="region of interest" description="Disordered" evidence="1">
    <location>
        <begin position="26"/>
        <end position="49"/>
    </location>
</feature>
<feature type="domain" description="N-acetyltransferase" evidence="2">
    <location>
        <begin position="5"/>
        <end position="150"/>
    </location>
</feature>
<sequence length="150" mass="16509">MGERVELRDITDANRDAVRALKLDPEQEELVASNEESLDEAEHDPGARPRAIYAGDRLVGFIMYDAGEPDDDPREAQIYRFMIDQSAQGSGYGRAALLATIEEIRGIGGIAKIEIGYMPENPVTKVFYESVGFVEVGLDEDGEMVAELSL</sequence>
<dbReference type="Gene3D" id="1.10.287.900">
    <property type="entry name" value="The crystal structure of the spermine/spermidine acetyltransferase from enterococcus faecali"/>
    <property type="match status" value="1"/>
</dbReference>
<dbReference type="KEGG" id="vgo:GJW-30_1_01863"/>
<keyword evidence="3" id="KW-0012">Acyltransferase</keyword>
<dbReference type="RefSeq" id="WP_096354564.1">
    <property type="nucleotide sequence ID" value="NZ_AP014946.1"/>
</dbReference>
<evidence type="ECO:0000256" key="1">
    <source>
        <dbReference type="SAM" id="MobiDB-lite"/>
    </source>
</evidence>
<proteinExistence type="predicted"/>
<dbReference type="OrthoDB" id="9127144at2"/>
<evidence type="ECO:0000313" key="4">
    <source>
        <dbReference type="Proteomes" id="UP000236884"/>
    </source>
</evidence>
<keyword evidence="3" id="KW-0808">Transferase</keyword>
<dbReference type="Proteomes" id="UP000236884">
    <property type="component" value="Chromosome"/>
</dbReference>
<evidence type="ECO:0000313" key="3">
    <source>
        <dbReference type="EMBL" id="BAT59332.1"/>
    </source>
</evidence>
<dbReference type="GO" id="GO:0004145">
    <property type="term" value="F:diamine N-acetyltransferase activity"/>
    <property type="evidence" value="ECO:0007669"/>
    <property type="project" value="UniProtKB-EC"/>
</dbReference>
<dbReference type="SUPFAM" id="SSF55729">
    <property type="entry name" value="Acyl-CoA N-acyltransferases (Nat)"/>
    <property type="match status" value="1"/>
</dbReference>
<reference evidence="3 4" key="1">
    <citation type="submission" date="2015-08" db="EMBL/GenBank/DDBJ databases">
        <title>Investigation of the bacterial diversity of lava forest soil.</title>
        <authorList>
            <person name="Lee J.S."/>
        </authorList>
    </citation>
    <scope>NUCLEOTIDE SEQUENCE [LARGE SCALE GENOMIC DNA]</scope>
    <source>
        <strain evidence="3 4">GJW-30</strain>
    </source>
</reference>
<evidence type="ECO:0000259" key="2">
    <source>
        <dbReference type="PROSITE" id="PS51186"/>
    </source>
</evidence>
<dbReference type="InterPro" id="IPR027455">
    <property type="entry name" value="Sper_AcTfrase_N"/>
</dbReference>
<dbReference type="Pfam" id="PF00583">
    <property type="entry name" value="Acetyltransf_1"/>
    <property type="match status" value="1"/>
</dbReference>
<gene>
    <name evidence="3" type="primary">bltD</name>
    <name evidence="3" type="ORF">GJW-30_1_01863</name>
</gene>
<dbReference type="Gene3D" id="3.40.630.30">
    <property type="match status" value="1"/>
</dbReference>
<accession>A0A0S3PTY3</accession>
<keyword evidence="4" id="KW-1185">Reference proteome</keyword>